<dbReference type="InterPro" id="IPR013675">
    <property type="entry name" value="Mtase_sm_N"/>
</dbReference>
<keyword evidence="1 6" id="KW-0963">Cytoplasm</keyword>
<dbReference type="InterPro" id="IPR023543">
    <property type="entry name" value="rRNA_ssu_MeTfrase_C"/>
</dbReference>
<evidence type="ECO:0000256" key="6">
    <source>
        <dbReference type="HAMAP-Rule" id="MF_01862"/>
    </source>
</evidence>
<evidence type="ECO:0000259" key="7">
    <source>
        <dbReference type="Pfam" id="PF05175"/>
    </source>
</evidence>
<keyword evidence="3 6" id="KW-0489">Methyltransferase</keyword>
<keyword evidence="5 6" id="KW-0949">S-adenosyl-L-methionine</keyword>
<comment type="subunit">
    <text evidence="6">Monomer.</text>
</comment>
<keyword evidence="10" id="KW-1185">Reference proteome</keyword>
<dbReference type="EC" id="2.1.1.172" evidence="6"/>
<reference evidence="9 10" key="1">
    <citation type="submission" date="2019-04" db="EMBL/GenBank/DDBJ databases">
        <authorList>
            <person name="Hwang J.C."/>
        </authorList>
    </citation>
    <scope>NUCLEOTIDE SEQUENCE [LARGE SCALE GENOMIC DNA]</scope>
    <source>
        <strain evidence="9 10">IMCC35002</strain>
    </source>
</reference>
<evidence type="ECO:0000256" key="3">
    <source>
        <dbReference type="ARBA" id="ARBA00022603"/>
    </source>
</evidence>
<dbReference type="Pfam" id="PF05175">
    <property type="entry name" value="MTS"/>
    <property type="match status" value="1"/>
</dbReference>
<feature type="domain" description="Methyltransferase small" evidence="7">
    <location>
        <begin position="170"/>
        <end position="333"/>
    </location>
</feature>
<evidence type="ECO:0000256" key="4">
    <source>
        <dbReference type="ARBA" id="ARBA00022679"/>
    </source>
</evidence>
<dbReference type="AlphaFoldDB" id="A0A4U1BKM7"/>
<evidence type="ECO:0000256" key="1">
    <source>
        <dbReference type="ARBA" id="ARBA00022490"/>
    </source>
</evidence>
<evidence type="ECO:0000313" key="9">
    <source>
        <dbReference type="EMBL" id="TKB53039.1"/>
    </source>
</evidence>
<sequence length="339" mass="36787">MNLLNPSRLLDKHRDELGRNLLIVNPMADSLASVLNQDGKQLTLVSHDFLISRQLTQSGFEVHFGCQPQLDKLAAIDAAVLYLPSTKPLAKQLMQWLASVLPQHTPTYIVGDNKGGIKSALKQMGEFYENASKYASGAHCQLLFGLSQRISTPALAASSTTISTPQGSLNLAGLPGVFSEGSLDHGTRLLLEHLPPLSGRILDFGCGAGIIGASIKQAHPDTDVEMLDINAFALECSQATLQANGLQAKVYASDGFSEVEGKFDFIISNPPFHHVGKQTLDTTERFIANAKLHLKPGGTLLFVANHHLPYGEAMNKAFGRVNLLAQDNKFKLYFDQNRS</sequence>
<dbReference type="Gene3D" id="3.40.50.150">
    <property type="entry name" value="Vaccinia Virus protein VP39"/>
    <property type="match status" value="2"/>
</dbReference>
<dbReference type="PROSITE" id="PS00092">
    <property type="entry name" value="N6_MTASE"/>
    <property type="match status" value="1"/>
</dbReference>
<protein>
    <recommendedName>
        <fullName evidence="6">Ribosomal RNA small subunit methyltransferase C</fullName>
        <ecNumber evidence="6">2.1.1.172</ecNumber>
    </recommendedName>
    <alternativeName>
        <fullName evidence="6">16S rRNA m2G1207 methyltransferase</fullName>
    </alternativeName>
    <alternativeName>
        <fullName evidence="6">rRNA (guanine-N(2)-)-methyltransferase RsmC</fullName>
    </alternativeName>
</protein>
<dbReference type="GO" id="GO:0052914">
    <property type="term" value="F:16S rRNA (guanine(1207)-N(2))-methyltransferase activity"/>
    <property type="evidence" value="ECO:0007669"/>
    <property type="project" value="UniProtKB-EC"/>
</dbReference>
<comment type="similarity">
    <text evidence="6">Belongs to the methyltransferase superfamily. RsmC family.</text>
</comment>
<dbReference type="GO" id="GO:0003676">
    <property type="term" value="F:nucleic acid binding"/>
    <property type="evidence" value="ECO:0007669"/>
    <property type="project" value="InterPro"/>
</dbReference>
<evidence type="ECO:0000259" key="8">
    <source>
        <dbReference type="Pfam" id="PF08468"/>
    </source>
</evidence>
<comment type="function">
    <text evidence="6">Specifically methylates the guanine in position 1207 of 16S rRNA in the 30S particle.</text>
</comment>
<feature type="domain" description="Methyltransferase small N-terminal" evidence="8">
    <location>
        <begin position="7"/>
        <end position="146"/>
    </location>
</feature>
<organism evidence="9 10">
    <name type="scientific">Ferrimonas aestuarii</name>
    <dbReference type="NCBI Taxonomy" id="2569539"/>
    <lineage>
        <taxon>Bacteria</taxon>
        <taxon>Pseudomonadati</taxon>
        <taxon>Pseudomonadota</taxon>
        <taxon>Gammaproteobacteria</taxon>
        <taxon>Alteromonadales</taxon>
        <taxon>Ferrimonadaceae</taxon>
        <taxon>Ferrimonas</taxon>
    </lineage>
</organism>
<evidence type="ECO:0000256" key="5">
    <source>
        <dbReference type="ARBA" id="ARBA00022691"/>
    </source>
</evidence>
<dbReference type="HAMAP" id="MF_01862">
    <property type="entry name" value="16SrRNA_methyltr_C"/>
    <property type="match status" value="1"/>
</dbReference>
<evidence type="ECO:0000256" key="2">
    <source>
        <dbReference type="ARBA" id="ARBA00022552"/>
    </source>
</evidence>
<dbReference type="PANTHER" id="PTHR47816:SF4">
    <property type="entry name" value="RIBOSOMAL RNA SMALL SUBUNIT METHYLTRANSFERASE C"/>
    <property type="match status" value="1"/>
</dbReference>
<dbReference type="PRINTS" id="PR00507">
    <property type="entry name" value="N12N6MTFRASE"/>
</dbReference>
<dbReference type="Proteomes" id="UP000305675">
    <property type="component" value="Unassembled WGS sequence"/>
</dbReference>
<comment type="caution">
    <text evidence="9">The sequence shown here is derived from an EMBL/GenBank/DDBJ whole genome shotgun (WGS) entry which is preliminary data.</text>
</comment>
<gene>
    <name evidence="6" type="primary">rsmC</name>
    <name evidence="9" type="ORF">FCL42_15265</name>
</gene>
<name>A0A4U1BKM7_9GAMM</name>
<keyword evidence="2 6" id="KW-0698">rRNA processing</keyword>
<dbReference type="InterPro" id="IPR002052">
    <property type="entry name" value="DNA_methylase_N6_adenine_CS"/>
</dbReference>
<dbReference type="InterPro" id="IPR007848">
    <property type="entry name" value="Small_mtfrase_dom"/>
</dbReference>
<dbReference type="InterPro" id="IPR046977">
    <property type="entry name" value="RsmC/RlmG"/>
</dbReference>
<dbReference type="InterPro" id="IPR029063">
    <property type="entry name" value="SAM-dependent_MTases_sf"/>
</dbReference>
<keyword evidence="4 6" id="KW-0808">Transferase</keyword>
<dbReference type="RefSeq" id="WP_136864291.1">
    <property type="nucleotide sequence ID" value="NZ_SWCJ01000013.1"/>
</dbReference>
<dbReference type="SUPFAM" id="SSF53335">
    <property type="entry name" value="S-adenosyl-L-methionine-dependent methyltransferases"/>
    <property type="match status" value="1"/>
</dbReference>
<accession>A0A4U1BKM7</accession>
<dbReference type="GO" id="GO:0005737">
    <property type="term" value="C:cytoplasm"/>
    <property type="evidence" value="ECO:0007669"/>
    <property type="project" value="UniProtKB-SubCell"/>
</dbReference>
<evidence type="ECO:0000313" key="10">
    <source>
        <dbReference type="Proteomes" id="UP000305675"/>
    </source>
</evidence>
<dbReference type="OrthoDB" id="9816072at2"/>
<dbReference type="CDD" id="cd02440">
    <property type="entry name" value="AdoMet_MTases"/>
    <property type="match status" value="1"/>
</dbReference>
<dbReference type="Pfam" id="PF08468">
    <property type="entry name" value="MTS_N"/>
    <property type="match status" value="1"/>
</dbReference>
<dbReference type="EMBL" id="SWCJ01000013">
    <property type="protein sequence ID" value="TKB53039.1"/>
    <property type="molecule type" value="Genomic_DNA"/>
</dbReference>
<comment type="subcellular location">
    <subcellularLocation>
        <location evidence="6">Cytoplasm</location>
    </subcellularLocation>
</comment>
<dbReference type="PANTHER" id="PTHR47816">
    <property type="entry name" value="RIBOSOMAL RNA SMALL SUBUNIT METHYLTRANSFERASE C"/>
    <property type="match status" value="1"/>
</dbReference>
<proteinExistence type="inferred from homology"/>
<comment type="catalytic activity">
    <reaction evidence="6">
        <text>guanosine(1207) in 16S rRNA + S-adenosyl-L-methionine = N(2)-methylguanosine(1207) in 16S rRNA + S-adenosyl-L-homocysteine + H(+)</text>
        <dbReference type="Rhea" id="RHEA:42736"/>
        <dbReference type="Rhea" id="RHEA-COMP:10213"/>
        <dbReference type="Rhea" id="RHEA-COMP:10214"/>
        <dbReference type="ChEBI" id="CHEBI:15378"/>
        <dbReference type="ChEBI" id="CHEBI:57856"/>
        <dbReference type="ChEBI" id="CHEBI:59789"/>
        <dbReference type="ChEBI" id="CHEBI:74269"/>
        <dbReference type="ChEBI" id="CHEBI:74481"/>
        <dbReference type="EC" id="2.1.1.172"/>
    </reaction>
</comment>